<keyword evidence="4 6" id="KW-1015">Disulfide bond</keyword>
<keyword evidence="3 6" id="KW-0732">Signal</keyword>
<dbReference type="EMBL" id="GACK01004257">
    <property type="protein sequence ID" value="JAA60777.1"/>
    <property type="molecule type" value="mRNA"/>
</dbReference>
<sequence>MAFKTCITVVAVVYAVQLLCGAHESSHGSHSTSLSEEDPDNSAAEYPEYYYDDGTCTYPAIHVPDNKTLALNCTANCFKGRTAVLNDTIPCVNATTPSLTSSIQRYNCTVGFCLNGTCPSNHTVLPCWMD</sequence>
<dbReference type="Pfam" id="PF19429">
    <property type="entry name" value="EVA_Class_A"/>
    <property type="match status" value="1"/>
</dbReference>
<feature type="chain" id="PRO_5003981803" description="Evasin" evidence="7">
    <location>
        <begin position="22"/>
        <end position="130"/>
    </location>
</feature>
<keyword evidence="5 6" id="KW-0325">Glycoprotein</keyword>
<dbReference type="GO" id="GO:0005576">
    <property type="term" value="C:extracellular region"/>
    <property type="evidence" value="ECO:0007669"/>
    <property type="project" value="UniProtKB-SubCell"/>
</dbReference>
<evidence type="ECO:0000256" key="4">
    <source>
        <dbReference type="ARBA" id="ARBA00023157"/>
    </source>
</evidence>
<feature type="signal peptide" evidence="7">
    <location>
        <begin position="1"/>
        <end position="21"/>
    </location>
</feature>
<evidence type="ECO:0000256" key="3">
    <source>
        <dbReference type="ARBA" id="ARBA00022729"/>
    </source>
</evidence>
<dbReference type="AlphaFoldDB" id="L7MA80"/>
<evidence type="ECO:0000256" key="1">
    <source>
        <dbReference type="ARBA" id="ARBA00004613"/>
    </source>
</evidence>
<evidence type="ECO:0000256" key="7">
    <source>
        <dbReference type="SAM" id="SignalP"/>
    </source>
</evidence>
<dbReference type="Gene3D" id="2.30.130.100">
    <property type="match status" value="1"/>
</dbReference>
<comment type="subcellular location">
    <subcellularLocation>
        <location evidence="1 6">Secreted</location>
    </subcellularLocation>
</comment>
<evidence type="ECO:0000256" key="6">
    <source>
        <dbReference type="RuleBase" id="RU369006"/>
    </source>
</evidence>
<evidence type="ECO:0000256" key="5">
    <source>
        <dbReference type="ARBA" id="ARBA00023180"/>
    </source>
</evidence>
<reference evidence="8" key="2">
    <citation type="journal article" date="2015" name="J. Proteomics">
        <title>Sexual differences in the sialomes of the zebra tick, Rhipicephalus pulchellus.</title>
        <authorList>
            <person name="Tan A.W."/>
            <person name="Francischetti I.M."/>
            <person name="Slovak M."/>
            <person name="Kini R.M."/>
            <person name="Ribeiro J.M."/>
        </authorList>
    </citation>
    <scope>NUCLEOTIDE SEQUENCE</scope>
    <source>
        <tissue evidence="8">Salivary gland</tissue>
    </source>
</reference>
<proteinExistence type="evidence at transcript level"/>
<organism evidence="8">
    <name type="scientific">Rhipicephalus pulchellus</name>
    <name type="common">Yellow backed tick</name>
    <name type="synonym">Dermacentor pulchellus</name>
    <dbReference type="NCBI Taxonomy" id="72859"/>
    <lineage>
        <taxon>Eukaryota</taxon>
        <taxon>Metazoa</taxon>
        <taxon>Ecdysozoa</taxon>
        <taxon>Arthropoda</taxon>
        <taxon>Chelicerata</taxon>
        <taxon>Arachnida</taxon>
        <taxon>Acari</taxon>
        <taxon>Parasitiformes</taxon>
        <taxon>Ixodida</taxon>
        <taxon>Ixodoidea</taxon>
        <taxon>Ixodidae</taxon>
        <taxon>Rhipicephalinae</taxon>
        <taxon>Rhipicephalus</taxon>
        <taxon>Rhipicephalus</taxon>
    </lineage>
</organism>
<comment type="function">
    <text evidence="6">Salivary chemokine-binding protein which binds to host chemokines.</text>
</comment>
<dbReference type="GO" id="GO:0019957">
    <property type="term" value="F:C-C chemokine binding"/>
    <property type="evidence" value="ECO:0007669"/>
    <property type="project" value="InterPro"/>
</dbReference>
<name>L7MA80_RHIPC</name>
<reference evidence="8" key="1">
    <citation type="submission" date="2012-11" db="EMBL/GenBank/DDBJ databases">
        <authorList>
            <person name="Lucero-Rivera Y.E."/>
            <person name="Tovar-Ramirez D."/>
        </authorList>
    </citation>
    <scope>NUCLEOTIDE SEQUENCE</scope>
    <source>
        <tissue evidence="8">Salivary gland</tissue>
    </source>
</reference>
<accession>L7MA80</accession>
<protein>
    <recommendedName>
        <fullName evidence="6">Evasin</fullName>
    </recommendedName>
</protein>
<evidence type="ECO:0000256" key="2">
    <source>
        <dbReference type="ARBA" id="ARBA00022525"/>
    </source>
</evidence>
<dbReference type="InterPro" id="IPR045797">
    <property type="entry name" value="EVA_Class_A"/>
</dbReference>
<keyword evidence="2 6" id="KW-0964">Secreted</keyword>
<evidence type="ECO:0000313" key="8">
    <source>
        <dbReference type="EMBL" id="JAA60777.1"/>
    </source>
</evidence>